<sequence>MLSSTVLTAEDIIQIINLKGEEKGIEVTHVEITKGIEFIGKIRSKINSTFRGVVYIKSFSENKIILETQKLNITSLGLLKGASNIILKAVVKMLGEDYINIKDNNIIIDLAKINSEAILYNTSISDVYIKDKALYIIGTNLDMYLNA</sequence>
<gene>
    <name evidence="1" type="ORF">NE398_10165</name>
</gene>
<dbReference type="RefSeq" id="WP_099346001.1">
    <property type="nucleotide sequence ID" value="NZ_JADMSE010000006.1"/>
</dbReference>
<comment type="caution">
    <text evidence="1">The sequence shown here is derived from an EMBL/GenBank/DDBJ whole genome shotgun (WGS) entry which is preliminary data.</text>
</comment>
<accession>A0A9X3XKI2</accession>
<proteinExistence type="predicted"/>
<keyword evidence="2" id="KW-1185">Reference proteome</keyword>
<name>A0A9X3XKI2_9CLOT</name>
<protein>
    <submittedName>
        <fullName evidence="1">Uncharacterized protein</fullName>
    </submittedName>
</protein>
<evidence type="ECO:0000313" key="2">
    <source>
        <dbReference type="Proteomes" id="UP001141183"/>
    </source>
</evidence>
<dbReference type="EMBL" id="JAMRYU010000010">
    <property type="protein sequence ID" value="MDC4240523.1"/>
    <property type="molecule type" value="Genomic_DNA"/>
</dbReference>
<reference evidence="1" key="1">
    <citation type="submission" date="2022-05" db="EMBL/GenBank/DDBJ databases">
        <title>Draft genome sequence of Clostridium tertium strain CP3 isolated from Peru.</title>
        <authorList>
            <person name="Hurtado R."/>
            <person name="Lima L."/>
            <person name="Sousa T."/>
            <person name="Jaiswal A.K."/>
            <person name="Tiwari S."/>
            <person name="Maturrano L."/>
            <person name="Brenig B."/>
            <person name="Azevedo V."/>
        </authorList>
    </citation>
    <scope>NUCLEOTIDE SEQUENCE</scope>
    <source>
        <strain evidence="1">CP3</strain>
    </source>
</reference>
<dbReference type="Proteomes" id="UP001141183">
    <property type="component" value="Unassembled WGS sequence"/>
</dbReference>
<evidence type="ECO:0000313" key="1">
    <source>
        <dbReference type="EMBL" id="MDC4240523.1"/>
    </source>
</evidence>
<dbReference type="AlphaFoldDB" id="A0A9X3XKI2"/>
<organism evidence="1 2">
    <name type="scientific">Clostridium tertium</name>
    <dbReference type="NCBI Taxonomy" id="1559"/>
    <lineage>
        <taxon>Bacteria</taxon>
        <taxon>Bacillati</taxon>
        <taxon>Bacillota</taxon>
        <taxon>Clostridia</taxon>
        <taxon>Eubacteriales</taxon>
        <taxon>Clostridiaceae</taxon>
        <taxon>Clostridium</taxon>
    </lineage>
</organism>